<accession>A0ABP6LTY0</accession>
<dbReference type="InterPro" id="IPR023485">
    <property type="entry name" value="Ptyr_pPase"/>
</dbReference>
<dbReference type="Pfam" id="PF01451">
    <property type="entry name" value="LMWPc"/>
    <property type="match status" value="1"/>
</dbReference>
<reference evidence="6" key="1">
    <citation type="journal article" date="2019" name="Int. J. Syst. Evol. Microbiol.">
        <title>The Global Catalogue of Microorganisms (GCM) 10K type strain sequencing project: providing services to taxonomists for standard genome sequencing and annotation.</title>
        <authorList>
            <consortium name="The Broad Institute Genomics Platform"/>
            <consortium name="The Broad Institute Genome Sequencing Center for Infectious Disease"/>
            <person name="Wu L."/>
            <person name="Ma J."/>
        </authorList>
    </citation>
    <scope>NUCLEOTIDE SEQUENCE [LARGE SCALE GENOMIC DNA]</scope>
    <source>
        <strain evidence="6">JCM 14309</strain>
    </source>
</reference>
<feature type="domain" description="Phosphotyrosine protein phosphatase I" evidence="4">
    <location>
        <begin position="5"/>
        <end position="140"/>
    </location>
</feature>
<keyword evidence="6" id="KW-1185">Reference proteome</keyword>
<gene>
    <name evidence="5" type="ORF">GCM10010529_12730</name>
</gene>
<comment type="caution">
    <text evidence="5">The sequence shown here is derived from an EMBL/GenBank/DDBJ whole genome shotgun (WGS) entry which is preliminary data.</text>
</comment>
<evidence type="ECO:0000259" key="4">
    <source>
        <dbReference type="SMART" id="SM00226"/>
    </source>
</evidence>
<protein>
    <submittedName>
        <fullName evidence="5">Low molecular weight phosphatase family protein</fullName>
    </submittedName>
</protein>
<evidence type="ECO:0000256" key="3">
    <source>
        <dbReference type="ARBA" id="ARBA00022912"/>
    </source>
</evidence>
<name>A0ABP6LTY0_9MICC</name>
<organism evidence="5 6">
    <name type="scientific">Nesterenkonia aethiopica</name>
    <dbReference type="NCBI Taxonomy" id="269144"/>
    <lineage>
        <taxon>Bacteria</taxon>
        <taxon>Bacillati</taxon>
        <taxon>Actinomycetota</taxon>
        <taxon>Actinomycetes</taxon>
        <taxon>Micrococcales</taxon>
        <taxon>Micrococcaceae</taxon>
        <taxon>Nesterenkonia</taxon>
    </lineage>
</organism>
<dbReference type="InterPro" id="IPR017867">
    <property type="entry name" value="Tyr_phospatase_low_mol_wt"/>
</dbReference>
<dbReference type="InterPro" id="IPR050438">
    <property type="entry name" value="LMW_PTPase"/>
</dbReference>
<evidence type="ECO:0000256" key="2">
    <source>
        <dbReference type="ARBA" id="ARBA00022801"/>
    </source>
</evidence>
<dbReference type="Proteomes" id="UP001500236">
    <property type="component" value="Unassembled WGS sequence"/>
</dbReference>
<dbReference type="PANTHER" id="PTHR11717">
    <property type="entry name" value="LOW MOLECULAR WEIGHT PROTEIN TYROSINE PHOSPHATASE"/>
    <property type="match status" value="1"/>
</dbReference>
<dbReference type="SUPFAM" id="SSF52788">
    <property type="entry name" value="Phosphotyrosine protein phosphatases I"/>
    <property type="match status" value="1"/>
</dbReference>
<evidence type="ECO:0000256" key="1">
    <source>
        <dbReference type="ARBA" id="ARBA00011063"/>
    </source>
</evidence>
<dbReference type="EMBL" id="BAAAVT010000007">
    <property type="protein sequence ID" value="GAA3060564.1"/>
    <property type="molecule type" value="Genomic_DNA"/>
</dbReference>
<dbReference type="PRINTS" id="PR00719">
    <property type="entry name" value="LMWPTPASE"/>
</dbReference>
<dbReference type="PANTHER" id="PTHR11717:SF31">
    <property type="entry name" value="LOW MOLECULAR WEIGHT PROTEIN-TYROSINE-PHOSPHATASE ETP-RELATED"/>
    <property type="match status" value="1"/>
</dbReference>
<comment type="similarity">
    <text evidence="1">Belongs to the low molecular weight phosphotyrosine protein phosphatase family.</text>
</comment>
<evidence type="ECO:0000313" key="6">
    <source>
        <dbReference type="Proteomes" id="UP001500236"/>
    </source>
</evidence>
<sequence length="198" mass="21773">MTQDFTVLTVCTGNICRSPAMERLFVHVFADAAEEGLRVHSGGTYAHDGEDMQPPMKQRVADYGADAADFTARQVTAAMVEEADLILTATREHLEDVTAEVPGARARTFTIRELGRLAEHLGREAVRAQLRDVVGEGATQRDRIAAVVPLLDRARQDAGRPGPDDDVVDPYMLPDDVYDESFQQIIGPIEVLAEVTRR</sequence>
<evidence type="ECO:0000313" key="5">
    <source>
        <dbReference type="EMBL" id="GAA3060564.1"/>
    </source>
</evidence>
<proteinExistence type="inferred from homology"/>
<dbReference type="Gene3D" id="3.40.50.2300">
    <property type="match status" value="1"/>
</dbReference>
<dbReference type="SMART" id="SM00226">
    <property type="entry name" value="LMWPc"/>
    <property type="match status" value="1"/>
</dbReference>
<dbReference type="RefSeq" id="WP_344684034.1">
    <property type="nucleotide sequence ID" value="NZ_BAAAVT010000007.1"/>
</dbReference>
<keyword evidence="2" id="KW-0378">Hydrolase</keyword>
<dbReference type="InterPro" id="IPR036196">
    <property type="entry name" value="Ptyr_pPase_sf"/>
</dbReference>
<keyword evidence="3" id="KW-0904">Protein phosphatase</keyword>